<feature type="chain" id="PRO_5024791013" description="Periplasmic protein" evidence="1">
    <location>
        <begin position="29"/>
        <end position="354"/>
    </location>
</feature>
<accession>A0A5T0J119</accession>
<keyword evidence="1" id="KW-0732">Signal</keyword>
<evidence type="ECO:0000313" key="2">
    <source>
        <dbReference type="EMBL" id="EAJ9571696.1"/>
    </source>
</evidence>
<gene>
    <name evidence="2" type="ORF">E5B80_04720</name>
</gene>
<dbReference type="EMBL" id="AACCAN010000007">
    <property type="protein sequence ID" value="EAJ9571696.1"/>
    <property type="molecule type" value="Genomic_DNA"/>
</dbReference>
<dbReference type="AlphaFoldDB" id="A0A5T0J119"/>
<protein>
    <recommendedName>
        <fullName evidence="3">Periplasmic protein</fullName>
    </recommendedName>
</protein>
<comment type="caution">
    <text evidence="2">The sequence shown here is derived from an EMBL/GenBank/DDBJ whole genome shotgun (WGS) entry which is preliminary data.</text>
</comment>
<feature type="signal peptide" evidence="1">
    <location>
        <begin position="1"/>
        <end position="28"/>
    </location>
</feature>
<organism evidence="2">
    <name type="scientific">Campylobacter coli</name>
    <dbReference type="NCBI Taxonomy" id="195"/>
    <lineage>
        <taxon>Bacteria</taxon>
        <taxon>Pseudomonadati</taxon>
        <taxon>Campylobacterota</taxon>
        <taxon>Epsilonproteobacteria</taxon>
        <taxon>Campylobacterales</taxon>
        <taxon>Campylobacteraceae</taxon>
        <taxon>Campylobacter</taxon>
    </lineage>
</organism>
<evidence type="ECO:0000256" key="1">
    <source>
        <dbReference type="SAM" id="SignalP"/>
    </source>
</evidence>
<dbReference type="NCBIfam" id="NF038205">
    <property type="entry name" value="Campy_LoFi_RPT"/>
    <property type="match status" value="4"/>
</dbReference>
<proteinExistence type="predicted"/>
<evidence type="ECO:0008006" key="3">
    <source>
        <dbReference type="Google" id="ProtNLM"/>
    </source>
</evidence>
<name>A0A5T0J119_CAMCO</name>
<sequence length="354" mass="38889">MQVKFFLKNRIFLSFASVALIFNSVSYAASQAISIGDKRFQTPRHSFSNEEVWDFDDKTFKQINGANYYGVFKQGLVSDITLEVFNPKQSLQGAKLEILTLNHSSEEILEVQSMHAANPMDKNLHPIKILPFLVAGSSLKGDSINNKLLIKEAELSSAVFLEPSNIKTKNPPKKEEKDKINYVISGGLAREGNAKNNTLELLDGSYINMGVENIYNLKLNGAPYAVGGLAIFGDAIGNSLLAQKGSKVDIHTASFYRDMVGEFILDERITHLVGGLAYNGKVEKNKLNLNGAEFNIHAPSGLYSSFAPVHIAGAFVDGNGKKAYDATKNTLVIDNFLLNLRADGKTPIFYNAIF</sequence>
<reference evidence="2" key="1">
    <citation type="submission" date="2019-04" db="EMBL/GenBank/DDBJ databases">
        <authorList>
            <consortium name="NARMS: The National Antimicrobial Resistance Monitoring System"/>
        </authorList>
    </citation>
    <scope>NUCLEOTIDE SEQUENCE</scope>
    <source>
        <strain evidence="2">FSIS11918609</strain>
    </source>
</reference>